<evidence type="ECO:0000256" key="1">
    <source>
        <dbReference type="SAM" id="MobiDB-lite"/>
    </source>
</evidence>
<reference evidence="2" key="1">
    <citation type="submission" date="2014-12" db="EMBL/GenBank/DDBJ databases">
        <title>Insight into the proteome of Arion vulgaris.</title>
        <authorList>
            <person name="Aradska J."/>
            <person name="Bulat T."/>
            <person name="Smidak R."/>
            <person name="Sarate P."/>
            <person name="Gangsoo J."/>
            <person name="Sialana F."/>
            <person name="Bilban M."/>
            <person name="Lubec G."/>
        </authorList>
    </citation>
    <scope>NUCLEOTIDE SEQUENCE</scope>
    <source>
        <tissue evidence="2">Skin</tissue>
    </source>
</reference>
<sequence length="117" mass="13188">EKPRKTLQKSVKKITKKEKQSAVKKTPKVKSKSKKKVSTSNSETEDEQKSYADLSENESLPKKPKNKTLKPIKSAAKVRNTSCVKTDPSDCNEDSEEDLGEQWKATIKAKVIDINIR</sequence>
<dbReference type="AlphaFoldDB" id="A0A0B6Z881"/>
<feature type="region of interest" description="Disordered" evidence="1">
    <location>
        <begin position="1"/>
        <end position="99"/>
    </location>
</feature>
<gene>
    <name evidence="2" type="primary">ORF53029</name>
</gene>
<feature type="compositionally biased region" description="Basic residues" evidence="1">
    <location>
        <begin position="1"/>
        <end position="16"/>
    </location>
</feature>
<feature type="compositionally biased region" description="Acidic residues" evidence="1">
    <location>
        <begin position="90"/>
        <end position="99"/>
    </location>
</feature>
<feature type="compositionally biased region" description="Basic residues" evidence="1">
    <location>
        <begin position="25"/>
        <end position="37"/>
    </location>
</feature>
<accession>A0A0B6Z881</accession>
<organism evidence="2">
    <name type="scientific">Arion vulgaris</name>
    <dbReference type="NCBI Taxonomy" id="1028688"/>
    <lineage>
        <taxon>Eukaryota</taxon>
        <taxon>Metazoa</taxon>
        <taxon>Spiralia</taxon>
        <taxon>Lophotrochozoa</taxon>
        <taxon>Mollusca</taxon>
        <taxon>Gastropoda</taxon>
        <taxon>Heterobranchia</taxon>
        <taxon>Euthyneura</taxon>
        <taxon>Panpulmonata</taxon>
        <taxon>Eupulmonata</taxon>
        <taxon>Stylommatophora</taxon>
        <taxon>Helicina</taxon>
        <taxon>Arionoidea</taxon>
        <taxon>Arionidae</taxon>
        <taxon>Arion</taxon>
    </lineage>
</organism>
<protein>
    <submittedName>
        <fullName evidence="2">Uncharacterized protein</fullName>
    </submittedName>
</protein>
<dbReference type="EMBL" id="HACG01017954">
    <property type="protein sequence ID" value="CEK64819.1"/>
    <property type="molecule type" value="Transcribed_RNA"/>
</dbReference>
<feature type="non-terminal residue" evidence="2">
    <location>
        <position position="117"/>
    </location>
</feature>
<feature type="non-terminal residue" evidence="2">
    <location>
        <position position="1"/>
    </location>
</feature>
<name>A0A0B6Z881_9EUPU</name>
<proteinExistence type="predicted"/>
<evidence type="ECO:0000313" key="2">
    <source>
        <dbReference type="EMBL" id="CEK64819.1"/>
    </source>
</evidence>